<feature type="region of interest" description="Disordered" evidence="9">
    <location>
        <begin position="352"/>
        <end position="415"/>
    </location>
</feature>
<reference evidence="12 13" key="1">
    <citation type="submission" date="2020-06" db="EMBL/GenBank/DDBJ databases">
        <authorList>
            <person name="Li R."/>
            <person name="Bekaert M."/>
        </authorList>
    </citation>
    <scope>NUCLEOTIDE SEQUENCE [LARGE SCALE GENOMIC DNA]</scope>
    <source>
        <strain evidence="13">wild</strain>
    </source>
</reference>
<keyword evidence="7 8" id="KW-0407">Ion channel</keyword>
<feature type="region of interest" description="Disordered" evidence="9">
    <location>
        <begin position="501"/>
        <end position="564"/>
    </location>
</feature>
<evidence type="ECO:0000256" key="5">
    <source>
        <dbReference type="ARBA" id="ARBA00023065"/>
    </source>
</evidence>
<feature type="compositionally biased region" description="Basic and acidic residues" evidence="9">
    <location>
        <begin position="592"/>
        <end position="604"/>
    </location>
</feature>
<keyword evidence="13" id="KW-1185">Reference proteome</keyword>
<name>A0A6J8CYA4_MYTCO</name>
<feature type="region of interest" description="Disordered" evidence="9">
    <location>
        <begin position="45"/>
        <end position="65"/>
    </location>
</feature>
<feature type="compositionally biased region" description="Basic and acidic residues" evidence="9">
    <location>
        <begin position="138"/>
        <end position="148"/>
    </location>
</feature>
<feature type="compositionally biased region" description="Basic and acidic residues" evidence="9">
    <location>
        <begin position="168"/>
        <end position="178"/>
    </location>
</feature>
<evidence type="ECO:0000256" key="9">
    <source>
        <dbReference type="SAM" id="MobiDB-lite"/>
    </source>
</evidence>
<dbReference type="EMBL" id="CACVKT020006208">
    <property type="protein sequence ID" value="CAC5400521.1"/>
    <property type="molecule type" value="Genomic_DNA"/>
</dbReference>
<dbReference type="InterPro" id="IPR013099">
    <property type="entry name" value="K_chnl_dom"/>
</dbReference>
<evidence type="ECO:0000313" key="13">
    <source>
        <dbReference type="Proteomes" id="UP000507470"/>
    </source>
</evidence>
<accession>A0A6J8CYA4</accession>
<dbReference type="GO" id="GO:0030322">
    <property type="term" value="P:stabilization of membrane potential"/>
    <property type="evidence" value="ECO:0007669"/>
    <property type="project" value="TreeGrafter"/>
</dbReference>
<evidence type="ECO:0000256" key="10">
    <source>
        <dbReference type="SAM" id="Phobius"/>
    </source>
</evidence>
<evidence type="ECO:0000256" key="7">
    <source>
        <dbReference type="ARBA" id="ARBA00023303"/>
    </source>
</evidence>
<gene>
    <name evidence="12" type="ORF">MCOR_34695</name>
</gene>
<comment type="similarity">
    <text evidence="8">Belongs to the two pore domain potassium channel (TC 1.A.1.8) family.</text>
</comment>
<evidence type="ECO:0000256" key="1">
    <source>
        <dbReference type="ARBA" id="ARBA00004141"/>
    </source>
</evidence>
<evidence type="ECO:0000256" key="6">
    <source>
        <dbReference type="ARBA" id="ARBA00023136"/>
    </source>
</evidence>
<dbReference type="GO" id="GO:0005886">
    <property type="term" value="C:plasma membrane"/>
    <property type="evidence" value="ECO:0007669"/>
    <property type="project" value="TreeGrafter"/>
</dbReference>
<dbReference type="PANTHER" id="PTHR11003:SF334">
    <property type="entry name" value="FI03418P"/>
    <property type="match status" value="1"/>
</dbReference>
<dbReference type="GO" id="GO:0015271">
    <property type="term" value="F:outward rectifier potassium channel activity"/>
    <property type="evidence" value="ECO:0007669"/>
    <property type="project" value="TreeGrafter"/>
</dbReference>
<dbReference type="Proteomes" id="UP000507470">
    <property type="component" value="Unassembled WGS sequence"/>
</dbReference>
<protein>
    <recommendedName>
        <fullName evidence="11">Potassium channel domain-containing protein</fullName>
    </recommendedName>
</protein>
<feature type="transmembrane region" description="Helical" evidence="10">
    <location>
        <begin position="841"/>
        <end position="859"/>
    </location>
</feature>
<dbReference type="AlphaFoldDB" id="A0A6J8CYA4"/>
<comment type="subcellular location">
    <subcellularLocation>
        <location evidence="1">Membrane</location>
        <topology evidence="1">Multi-pass membrane protein</topology>
    </subcellularLocation>
</comment>
<dbReference type="PANTHER" id="PTHR11003">
    <property type="entry name" value="POTASSIUM CHANNEL, SUBFAMILY K"/>
    <property type="match status" value="1"/>
</dbReference>
<sequence>MLSIGTSRVRKWSRSDTFNQDRNKMLIGNRYTVKTVFLNVYKENSKEPKPTSTLSDNDCKKKSCKRQTGRRSLKHLFRKQSDSSFHKLSNVDIRVSTEDISYETGRLDLSEQIPLHTKFDPILQPRTRLGCMTLKDAMREKHSRREQSPSKLRLLNSGSSETSLPDIIVHDSDQPVDYHRKKTRSKSAEIPKRTRLPGHVSQSTETTNYSAIPYREEQLSNTSDKKPKHLSMQQERGRKLDKTHQHRRSHSREFIDSENKRESFSAFINLRQSSPASRSSSLQRRESPSSLNTSTKDSCQQNKLPIQSTLNTTEDVSDQRDYNYGVNDNISTMTKSNLPNTKQTALGLNKSVSQMAKRGSINKTDNSTTENTFKNIKEEKRLDRRSYKSPRRFSGRSASRERRKSGKVSENTEKIENLKNENISVQYEIDKDLNPEAETRDIQTETDIPFNTVMSRSIQTSLNLLDIQCDVKNTGIKTENDPNASVVPVIIEPIKNEIKNDSDTESIIQSEKCMDEKSSQNSSESEEFKTPKQSPLPDRKNVDETPSSSSKAHGKNEKKKINEPEKKSKLSFLAIVALKRKIANHRKKKKEKMSGDDADKKQNVKESVAVKSQDILPEVSDKPEESDLEREKYLASFYFENETIFNVGSLSYLPETDILDVDEIKREIPISDKKLSFDIIESDVTSDKPMPDSYVHKHGQLAKRRQSEVFREKRKKALHYCKVFVAFLFSHIGLCSLMVAYAILGGTIFKLLEGPFEMQTKIKVMNEREKTKTQILQLATELIINKTSHNETAILMDKLYNDTATEIDKLLTKFQTEVYIATKLNGFNNAGEDNLETEEQWSFASSLLFAITVMTTIGYGHVAPKTDMGRIVTIGYAVFGIPLTLLCLTNIGDLMATGFRMLYARVCCGICCLLFTPSRRKMPDPEKALESGSIEYQEGKATDKFPEVINVPTSVCILLMTSYILLGTLLFSIWEGWDAITGTYFSFITLSTIGFGDVVPGTAMNQWANEEKLVLCAMYLVFGLSLIAMCFNLVQEDVKNKCRWLGAKLGIIDRSK</sequence>
<feature type="transmembrane region" description="Helical" evidence="10">
    <location>
        <begin position="1013"/>
        <end position="1034"/>
    </location>
</feature>
<evidence type="ECO:0000256" key="8">
    <source>
        <dbReference type="RuleBase" id="RU003857"/>
    </source>
</evidence>
<evidence type="ECO:0000313" key="12">
    <source>
        <dbReference type="EMBL" id="CAC5400521.1"/>
    </source>
</evidence>
<feature type="region of interest" description="Disordered" evidence="9">
    <location>
        <begin position="270"/>
        <end position="307"/>
    </location>
</feature>
<feature type="region of interest" description="Disordered" evidence="9">
    <location>
        <begin position="584"/>
        <end position="624"/>
    </location>
</feature>
<keyword evidence="2 8" id="KW-0813">Transport</keyword>
<dbReference type="GO" id="GO:0022841">
    <property type="term" value="F:potassium ion leak channel activity"/>
    <property type="evidence" value="ECO:0007669"/>
    <property type="project" value="TreeGrafter"/>
</dbReference>
<feature type="compositionally biased region" description="Polar residues" evidence="9">
    <location>
        <begin position="291"/>
        <end position="307"/>
    </location>
</feature>
<feature type="compositionally biased region" description="Polar residues" evidence="9">
    <location>
        <begin position="361"/>
        <end position="374"/>
    </location>
</feature>
<dbReference type="SUPFAM" id="SSF81324">
    <property type="entry name" value="Voltage-gated potassium channels"/>
    <property type="match status" value="2"/>
</dbReference>
<dbReference type="OrthoDB" id="297496at2759"/>
<dbReference type="PRINTS" id="PR01333">
    <property type="entry name" value="2POREKCHANEL"/>
</dbReference>
<evidence type="ECO:0000259" key="11">
    <source>
        <dbReference type="Pfam" id="PF07885"/>
    </source>
</evidence>
<feature type="compositionally biased region" description="Low complexity" evidence="9">
    <location>
        <begin position="270"/>
        <end position="282"/>
    </location>
</feature>
<dbReference type="InterPro" id="IPR003280">
    <property type="entry name" value="2pore_dom_K_chnl"/>
</dbReference>
<evidence type="ECO:0000256" key="2">
    <source>
        <dbReference type="ARBA" id="ARBA00022448"/>
    </source>
</evidence>
<feature type="region of interest" description="Disordered" evidence="9">
    <location>
        <begin position="138"/>
        <end position="258"/>
    </location>
</feature>
<evidence type="ECO:0000256" key="4">
    <source>
        <dbReference type="ARBA" id="ARBA00022989"/>
    </source>
</evidence>
<feature type="transmembrane region" description="Helical" evidence="10">
    <location>
        <begin position="980"/>
        <end position="1001"/>
    </location>
</feature>
<feature type="transmembrane region" description="Helical" evidence="10">
    <location>
        <begin position="871"/>
        <end position="891"/>
    </location>
</feature>
<keyword evidence="5 8" id="KW-0406">Ion transport</keyword>
<feature type="compositionally biased region" description="Basic and acidic residues" evidence="9">
    <location>
        <begin position="375"/>
        <end position="386"/>
    </location>
</feature>
<keyword evidence="4 10" id="KW-1133">Transmembrane helix</keyword>
<dbReference type="Pfam" id="PF07885">
    <property type="entry name" value="Ion_trans_2"/>
    <property type="match status" value="2"/>
</dbReference>
<evidence type="ECO:0000256" key="3">
    <source>
        <dbReference type="ARBA" id="ARBA00022692"/>
    </source>
</evidence>
<feature type="domain" description="Potassium channel" evidence="11">
    <location>
        <begin position="959"/>
        <end position="1036"/>
    </location>
</feature>
<feature type="transmembrane region" description="Helical" evidence="10">
    <location>
        <begin position="723"/>
        <end position="744"/>
    </location>
</feature>
<feature type="transmembrane region" description="Helical" evidence="10">
    <location>
        <begin position="954"/>
        <end position="974"/>
    </location>
</feature>
<feature type="domain" description="Potassium channel" evidence="11">
    <location>
        <begin position="836"/>
        <end position="895"/>
    </location>
</feature>
<feature type="compositionally biased region" description="Polar residues" evidence="9">
    <location>
        <begin position="200"/>
        <end position="210"/>
    </location>
</feature>
<keyword evidence="3 8" id="KW-0812">Transmembrane</keyword>
<organism evidence="12 13">
    <name type="scientific">Mytilus coruscus</name>
    <name type="common">Sea mussel</name>
    <dbReference type="NCBI Taxonomy" id="42192"/>
    <lineage>
        <taxon>Eukaryota</taxon>
        <taxon>Metazoa</taxon>
        <taxon>Spiralia</taxon>
        <taxon>Lophotrochozoa</taxon>
        <taxon>Mollusca</taxon>
        <taxon>Bivalvia</taxon>
        <taxon>Autobranchia</taxon>
        <taxon>Pteriomorphia</taxon>
        <taxon>Mytilida</taxon>
        <taxon>Mytiloidea</taxon>
        <taxon>Mytilidae</taxon>
        <taxon>Mytilinae</taxon>
        <taxon>Mytilus</taxon>
    </lineage>
</organism>
<proteinExistence type="inferred from homology"/>
<keyword evidence="6 10" id="KW-0472">Membrane</keyword>
<dbReference type="Gene3D" id="1.10.287.70">
    <property type="match status" value="1"/>
</dbReference>